<dbReference type="AlphaFoldDB" id="A0AAE4FTD7"/>
<feature type="domain" description="Major facilitator superfamily (MFS) profile" evidence="7">
    <location>
        <begin position="236"/>
        <end position="429"/>
    </location>
</feature>
<dbReference type="Pfam" id="PF07690">
    <property type="entry name" value="MFS_1"/>
    <property type="match status" value="1"/>
</dbReference>
<proteinExistence type="predicted"/>
<evidence type="ECO:0000256" key="2">
    <source>
        <dbReference type="ARBA" id="ARBA00022448"/>
    </source>
</evidence>
<evidence type="ECO:0000313" key="8">
    <source>
        <dbReference type="EMBL" id="MDS3861890.1"/>
    </source>
</evidence>
<dbReference type="GO" id="GO:0005886">
    <property type="term" value="C:plasma membrane"/>
    <property type="evidence" value="ECO:0007669"/>
    <property type="project" value="UniProtKB-SubCell"/>
</dbReference>
<feature type="transmembrane region" description="Helical" evidence="6">
    <location>
        <begin position="389"/>
        <end position="414"/>
    </location>
</feature>
<dbReference type="EMBL" id="JAVMIP010000018">
    <property type="protein sequence ID" value="MDS3861890.1"/>
    <property type="molecule type" value="Genomic_DNA"/>
</dbReference>
<dbReference type="PANTHER" id="PTHR12778:SF10">
    <property type="entry name" value="MAJOR FACILITATOR SUPERFAMILY DOMAIN-CONTAINING PROTEIN 3"/>
    <property type="match status" value="1"/>
</dbReference>
<name>A0AAE4FTD7_9CYAN</name>
<protein>
    <submittedName>
        <fullName evidence="8">AmpG family muropeptide MFS transporter</fullName>
    </submittedName>
</protein>
<keyword evidence="2" id="KW-0813">Transport</keyword>
<feature type="transmembrane region" description="Helical" evidence="6">
    <location>
        <begin position="91"/>
        <end position="110"/>
    </location>
</feature>
<sequence length="429" mass="46227">MAKLGFNPLQSLTAAIKVFESKKMAVVLLMGFSSGLPFFLTSRTLQAWMTQANVDLTAIGLFSLVALPYSLKFLWSPLLDRYVPPFLGRRRGWLMVTQIGLLLAIAAMGFQNPAVGLRLLAVNALLIAFFSASQDIAVDAYRTDILEELEMGAGAGVYVLGYRIALLVTGSAALILADQMPWPLVYLLISGLMMVGILTTFWGEEPATDVPAPPSLKDAIILPFGEFFHRFGGGKALIILLFVCFYRYGDALIGNMVTPFLLKTGFSQTEIGAWQGGLGLVATIVGVLAGGAIISRIGIHRALWILGFLQALSNLTYFALAQAGQSYGLMILAINVDNFCGGLGVAALTAFLMSLCNPRFSATQYALLSSLFAVSRDIFTAPAGRLAEIMGWPVFFLFTLAAALPALALLPFFAPWQSHEEPPLPRPGQ</sequence>
<organism evidence="8 9">
    <name type="scientific">Pseudocalidococcus azoricus BACA0444</name>
    <dbReference type="NCBI Taxonomy" id="2918990"/>
    <lineage>
        <taxon>Bacteria</taxon>
        <taxon>Bacillati</taxon>
        <taxon>Cyanobacteriota</taxon>
        <taxon>Cyanophyceae</taxon>
        <taxon>Acaryochloridales</taxon>
        <taxon>Thermosynechococcaceae</taxon>
        <taxon>Pseudocalidococcus</taxon>
        <taxon>Pseudocalidococcus azoricus</taxon>
    </lineage>
</organism>
<evidence type="ECO:0000256" key="5">
    <source>
        <dbReference type="ARBA" id="ARBA00023136"/>
    </source>
</evidence>
<evidence type="ECO:0000256" key="4">
    <source>
        <dbReference type="ARBA" id="ARBA00022989"/>
    </source>
</evidence>
<dbReference type="SUPFAM" id="SSF103473">
    <property type="entry name" value="MFS general substrate transporter"/>
    <property type="match status" value="1"/>
</dbReference>
<feature type="transmembrane region" description="Helical" evidence="6">
    <location>
        <begin position="24"/>
        <end position="40"/>
    </location>
</feature>
<evidence type="ECO:0000256" key="3">
    <source>
        <dbReference type="ARBA" id="ARBA00022692"/>
    </source>
</evidence>
<dbReference type="CDD" id="cd17486">
    <property type="entry name" value="MFS_AmpG_like"/>
    <property type="match status" value="1"/>
</dbReference>
<evidence type="ECO:0000256" key="1">
    <source>
        <dbReference type="ARBA" id="ARBA00004651"/>
    </source>
</evidence>
<keyword evidence="9" id="KW-1185">Reference proteome</keyword>
<gene>
    <name evidence="8" type="ORF">RIF25_13875</name>
</gene>
<keyword evidence="5 6" id="KW-0472">Membrane</keyword>
<dbReference type="NCBIfam" id="TIGR00901">
    <property type="entry name" value="2A0125"/>
    <property type="match status" value="1"/>
</dbReference>
<dbReference type="PROSITE" id="PS50850">
    <property type="entry name" value="MFS"/>
    <property type="match status" value="1"/>
</dbReference>
<evidence type="ECO:0000259" key="7">
    <source>
        <dbReference type="PROSITE" id="PS50850"/>
    </source>
</evidence>
<evidence type="ECO:0000256" key="6">
    <source>
        <dbReference type="SAM" id="Phobius"/>
    </source>
</evidence>
<feature type="transmembrane region" description="Helical" evidence="6">
    <location>
        <begin position="157"/>
        <end position="177"/>
    </location>
</feature>
<feature type="transmembrane region" description="Helical" evidence="6">
    <location>
        <begin position="52"/>
        <end position="71"/>
    </location>
</feature>
<dbReference type="Proteomes" id="UP001268256">
    <property type="component" value="Unassembled WGS sequence"/>
</dbReference>
<dbReference type="InterPro" id="IPR036259">
    <property type="entry name" value="MFS_trans_sf"/>
</dbReference>
<dbReference type="GO" id="GO:0022857">
    <property type="term" value="F:transmembrane transporter activity"/>
    <property type="evidence" value="ECO:0007669"/>
    <property type="project" value="InterPro"/>
</dbReference>
<feature type="transmembrane region" description="Helical" evidence="6">
    <location>
        <begin position="117"/>
        <end position="137"/>
    </location>
</feature>
<dbReference type="RefSeq" id="WP_322879113.1">
    <property type="nucleotide sequence ID" value="NZ_JAVMIP010000018.1"/>
</dbReference>
<dbReference type="FunFam" id="1.20.1250.20:FF:000072">
    <property type="entry name" value="Muropeptide transporter AmpG"/>
    <property type="match status" value="1"/>
</dbReference>
<reference evidence="9" key="1">
    <citation type="submission" date="2023-07" db="EMBL/GenBank/DDBJ databases">
        <authorList>
            <person name="Luz R."/>
            <person name="Cordeiro R."/>
            <person name="Fonseca A."/>
            <person name="Goncalves V."/>
        </authorList>
    </citation>
    <scope>NUCLEOTIDE SEQUENCE [LARGE SCALE GENOMIC DNA]</scope>
    <source>
        <strain evidence="9">BACA0444</strain>
    </source>
</reference>
<comment type="subcellular location">
    <subcellularLocation>
        <location evidence="1">Cell membrane</location>
        <topology evidence="1">Multi-pass membrane protein</topology>
    </subcellularLocation>
</comment>
<dbReference type="InterPro" id="IPR004752">
    <property type="entry name" value="AmpG_permease/AT-1"/>
</dbReference>
<feature type="transmembrane region" description="Helical" evidence="6">
    <location>
        <begin position="184"/>
        <end position="203"/>
    </location>
</feature>
<accession>A0AAE4FTD7</accession>
<feature type="transmembrane region" description="Helical" evidence="6">
    <location>
        <begin position="302"/>
        <end position="321"/>
    </location>
</feature>
<dbReference type="InterPro" id="IPR020846">
    <property type="entry name" value="MFS_dom"/>
</dbReference>
<dbReference type="InterPro" id="IPR011701">
    <property type="entry name" value="MFS"/>
</dbReference>
<keyword evidence="3 6" id="KW-0812">Transmembrane</keyword>
<feature type="transmembrane region" description="Helical" evidence="6">
    <location>
        <begin position="271"/>
        <end position="295"/>
    </location>
</feature>
<evidence type="ECO:0000313" key="9">
    <source>
        <dbReference type="Proteomes" id="UP001268256"/>
    </source>
</evidence>
<feature type="transmembrane region" description="Helical" evidence="6">
    <location>
        <begin position="327"/>
        <end position="353"/>
    </location>
</feature>
<dbReference type="PANTHER" id="PTHR12778">
    <property type="entry name" value="SOLUTE CARRIER FAMILY 33 ACETYL-COA TRANSPORTER -RELATED"/>
    <property type="match status" value="1"/>
</dbReference>
<dbReference type="Gene3D" id="1.20.1250.20">
    <property type="entry name" value="MFS general substrate transporter like domains"/>
    <property type="match status" value="2"/>
</dbReference>
<keyword evidence="4 6" id="KW-1133">Transmembrane helix</keyword>
<comment type="caution">
    <text evidence="8">The sequence shown here is derived from an EMBL/GenBank/DDBJ whole genome shotgun (WGS) entry which is preliminary data.</text>
</comment>